<gene>
    <name evidence="1" type="ORF">SDC9_80034</name>
</gene>
<evidence type="ECO:0000313" key="1">
    <source>
        <dbReference type="EMBL" id="MPM33459.1"/>
    </source>
</evidence>
<name>A0A644YYT1_9ZZZZ</name>
<protein>
    <submittedName>
        <fullName evidence="1">Uncharacterized protein</fullName>
    </submittedName>
</protein>
<dbReference type="EMBL" id="VSSQ01006667">
    <property type="protein sequence ID" value="MPM33459.1"/>
    <property type="molecule type" value="Genomic_DNA"/>
</dbReference>
<accession>A0A644YYT1</accession>
<proteinExistence type="predicted"/>
<dbReference type="AlphaFoldDB" id="A0A644YYT1"/>
<sequence>MDYETLYKDYSALEKSLKDKLKTLNKLQKSIAREMESGDVLRALSDTATLDQVSAETEAVVDQAHTLLASFDAHEYLESGLFAQQLLEQCALKGVDVIGTFPVFEMFPFTVRIDVENLEVYLDRKKVSCLRPEALVDLIKTGQGKLYKASFNATQFANELAVAYDLAGMKQGKGTSNDIYLTTLYKFLVPMSRSRKEYDQQSFAFDIARLFDTDAVEIKGGRSYQFGPSRNSNKCLRILDRSGREHFLATIRFY</sequence>
<comment type="caution">
    <text evidence="1">The sequence shown here is derived from an EMBL/GenBank/DDBJ whole genome shotgun (WGS) entry which is preliminary data.</text>
</comment>
<reference evidence="1" key="1">
    <citation type="submission" date="2019-08" db="EMBL/GenBank/DDBJ databases">
        <authorList>
            <person name="Kucharzyk K."/>
            <person name="Murdoch R.W."/>
            <person name="Higgins S."/>
            <person name="Loffler F."/>
        </authorList>
    </citation>
    <scope>NUCLEOTIDE SEQUENCE</scope>
</reference>
<organism evidence="1">
    <name type="scientific">bioreactor metagenome</name>
    <dbReference type="NCBI Taxonomy" id="1076179"/>
    <lineage>
        <taxon>unclassified sequences</taxon>
        <taxon>metagenomes</taxon>
        <taxon>ecological metagenomes</taxon>
    </lineage>
</organism>